<feature type="chain" id="PRO_5042535228" description="Peptidase M43 pregnancy-associated plasma-A domain-containing protein" evidence="10">
    <location>
        <begin position="21"/>
        <end position="380"/>
    </location>
</feature>
<dbReference type="Pfam" id="PF05572">
    <property type="entry name" value="Peptidase_M43"/>
    <property type="match status" value="1"/>
</dbReference>
<comment type="caution">
    <text evidence="12">The sequence shown here is derived from an EMBL/GenBank/DDBJ whole genome shotgun (WGS) entry which is preliminary data.</text>
</comment>
<dbReference type="InterPro" id="IPR008754">
    <property type="entry name" value="Peptidase_M43"/>
</dbReference>
<keyword evidence="8" id="KW-0482">Metalloprotease</keyword>
<keyword evidence="13" id="KW-1185">Reference proteome</keyword>
<organism evidence="12 13">
    <name type="scientific">Conoideocrella luteorostrata</name>
    <dbReference type="NCBI Taxonomy" id="1105319"/>
    <lineage>
        <taxon>Eukaryota</taxon>
        <taxon>Fungi</taxon>
        <taxon>Dikarya</taxon>
        <taxon>Ascomycota</taxon>
        <taxon>Pezizomycotina</taxon>
        <taxon>Sordariomycetes</taxon>
        <taxon>Hypocreomycetidae</taxon>
        <taxon>Hypocreales</taxon>
        <taxon>Clavicipitaceae</taxon>
        <taxon>Conoideocrella</taxon>
    </lineage>
</organism>
<dbReference type="GO" id="GO:0008237">
    <property type="term" value="F:metallopeptidase activity"/>
    <property type="evidence" value="ECO:0007669"/>
    <property type="project" value="UniProtKB-KW"/>
</dbReference>
<comment type="function">
    <text evidence="1">Secreted metalloproteinase that allows assimilation of proteinaceous substrates.</text>
</comment>
<evidence type="ECO:0000256" key="1">
    <source>
        <dbReference type="ARBA" id="ARBA00003174"/>
    </source>
</evidence>
<keyword evidence="4" id="KW-0479">Metal-binding</keyword>
<dbReference type="Proteomes" id="UP001251528">
    <property type="component" value="Unassembled WGS sequence"/>
</dbReference>
<keyword evidence="5 10" id="KW-0732">Signal</keyword>
<feature type="domain" description="Peptidase M43 pregnancy-associated plasma-A" evidence="11">
    <location>
        <begin position="187"/>
        <end position="281"/>
    </location>
</feature>
<sequence length="380" mass="43019">MRSLFFPLLISFALLVAAKSSPDKLPDSGYCGVKNISKEWLAAIHAAAAKEPKLVRRNATNFDPAIKINVYAHVIGASEQFINEHYKNETIEDQMKLLNKAYLPGNIQFNLVNISTSIQKHFTEGYYHGRMSHRYRKGDNRDLNIYFLHKSTYLGTPELAYNVSPWNKDYASYFVDRVVLSLKGTLRESSIIHEVGHWFGLLHTWGEGEASCTGDGDLVDDTPAHLSSSGQCPLDKPLDTCPDQKGLDPVHNFMNYVPKSCYDGYWENGFTTGQFVRMRQMWKDLRSESLPRPNWPSQLERIPSKDLGGELPYYGPPSNPELAYLRCFLSDNGTASEEPEEYCGTGLFCANDSQRSESFGSYSRYIQCSKRRGFDPTKKG</sequence>
<dbReference type="EMBL" id="JASWJB010000017">
    <property type="protein sequence ID" value="KAK2612392.1"/>
    <property type="molecule type" value="Genomic_DNA"/>
</dbReference>
<evidence type="ECO:0000256" key="4">
    <source>
        <dbReference type="ARBA" id="ARBA00022723"/>
    </source>
</evidence>
<evidence type="ECO:0000256" key="8">
    <source>
        <dbReference type="ARBA" id="ARBA00023049"/>
    </source>
</evidence>
<evidence type="ECO:0000256" key="2">
    <source>
        <dbReference type="ARBA" id="ARBA00008721"/>
    </source>
</evidence>
<dbReference type="InterPro" id="IPR024079">
    <property type="entry name" value="MetalloPept_cat_dom_sf"/>
</dbReference>
<keyword evidence="9" id="KW-1015">Disulfide bond</keyword>
<evidence type="ECO:0000259" key="11">
    <source>
        <dbReference type="Pfam" id="PF05572"/>
    </source>
</evidence>
<evidence type="ECO:0000256" key="6">
    <source>
        <dbReference type="ARBA" id="ARBA00022801"/>
    </source>
</evidence>
<evidence type="ECO:0000256" key="7">
    <source>
        <dbReference type="ARBA" id="ARBA00022833"/>
    </source>
</evidence>
<dbReference type="GO" id="GO:0006508">
    <property type="term" value="P:proteolysis"/>
    <property type="evidence" value="ECO:0007669"/>
    <property type="project" value="UniProtKB-KW"/>
</dbReference>
<evidence type="ECO:0000256" key="9">
    <source>
        <dbReference type="ARBA" id="ARBA00023157"/>
    </source>
</evidence>
<evidence type="ECO:0000256" key="5">
    <source>
        <dbReference type="ARBA" id="ARBA00022729"/>
    </source>
</evidence>
<proteinExistence type="inferred from homology"/>
<dbReference type="AlphaFoldDB" id="A0AAJ0CWQ3"/>
<evidence type="ECO:0000256" key="10">
    <source>
        <dbReference type="SAM" id="SignalP"/>
    </source>
</evidence>
<dbReference type="GO" id="GO:0046872">
    <property type="term" value="F:metal ion binding"/>
    <property type="evidence" value="ECO:0007669"/>
    <property type="project" value="UniProtKB-KW"/>
</dbReference>
<keyword evidence="6" id="KW-0378">Hydrolase</keyword>
<reference evidence="12" key="1">
    <citation type="submission" date="2023-06" db="EMBL/GenBank/DDBJ databases">
        <title>Conoideocrella luteorostrata (Hypocreales: Clavicipitaceae), a potential biocontrol fungus for elongate hemlock scale in United States Christmas tree production areas.</title>
        <authorList>
            <person name="Barrett H."/>
            <person name="Lovett B."/>
            <person name="Macias A.M."/>
            <person name="Stajich J.E."/>
            <person name="Kasson M.T."/>
        </authorList>
    </citation>
    <scope>NUCLEOTIDE SEQUENCE</scope>
    <source>
        <strain evidence="12">ARSEF 14590</strain>
    </source>
</reference>
<dbReference type="Gene3D" id="3.40.390.10">
    <property type="entry name" value="Collagenase (Catalytic Domain)"/>
    <property type="match status" value="1"/>
</dbReference>
<evidence type="ECO:0000256" key="3">
    <source>
        <dbReference type="ARBA" id="ARBA00022670"/>
    </source>
</evidence>
<dbReference type="PANTHER" id="PTHR47466:SF1">
    <property type="entry name" value="METALLOPROTEASE MEP1 (AFU_ORTHOLOGUE AFUA_1G07730)-RELATED"/>
    <property type="match status" value="1"/>
</dbReference>
<comment type="similarity">
    <text evidence="2">Belongs to the peptidase M43B family.</text>
</comment>
<evidence type="ECO:0000313" key="13">
    <source>
        <dbReference type="Proteomes" id="UP001251528"/>
    </source>
</evidence>
<dbReference type="PANTHER" id="PTHR47466">
    <property type="match status" value="1"/>
</dbReference>
<keyword evidence="3" id="KW-0645">Protease</keyword>
<name>A0AAJ0CWQ3_9HYPO</name>
<keyword evidence="7" id="KW-0862">Zinc</keyword>
<dbReference type="SUPFAM" id="SSF55486">
    <property type="entry name" value="Metalloproteases ('zincins'), catalytic domain"/>
    <property type="match status" value="1"/>
</dbReference>
<evidence type="ECO:0000313" key="12">
    <source>
        <dbReference type="EMBL" id="KAK2612392.1"/>
    </source>
</evidence>
<feature type="signal peptide" evidence="10">
    <location>
        <begin position="1"/>
        <end position="20"/>
    </location>
</feature>
<accession>A0AAJ0CWQ3</accession>
<protein>
    <recommendedName>
        <fullName evidence="11">Peptidase M43 pregnancy-associated plasma-A domain-containing protein</fullName>
    </recommendedName>
</protein>
<gene>
    <name evidence="12" type="ORF">QQS21_001656</name>
</gene>